<dbReference type="NCBIfam" id="TIGR01730">
    <property type="entry name" value="RND_mfp"/>
    <property type="match status" value="1"/>
</dbReference>
<evidence type="ECO:0000256" key="1">
    <source>
        <dbReference type="ARBA" id="ARBA00009477"/>
    </source>
</evidence>
<gene>
    <name evidence="3" type="ORF">RJ45_02305</name>
</gene>
<dbReference type="PANTHER" id="PTHR30469">
    <property type="entry name" value="MULTIDRUG RESISTANCE PROTEIN MDTA"/>
    <property type="match status" value="1"/>
</dbReference>
<evidence type="ECO:0000313" key="4">
    <source>
        <dbReference type="Proteomes" id="UP000031278"/>
    </source>
</evidence>
<dbReference type="AlphaFoldDB" id="A0A0B9G957"/>
<dbReference type="Gene3D" id="2.40.50.100">
    <property type="match status" value="1"/>
</dbReference>
<accession>A0A0B9G957</accession>
<dbReference type="EMBL" id="JWLZ01000020">
    <property type="protein sequence ID" value="KHT65188.1"/>
    <property type="molecule type" value="Genomic_DNA"/>
</dbReference>
<dbReference type="Gene3D" id="1.10.287.470">
    <property type="entry name" value="Helix hairpin bin"/>
    <property type="match status" value="1"/>
</dbReference>
<dbReference type="Gene3D" id="2.40.30.170">
    <property type="match status" value="1"/>
</dbReference>
<evidence type="ECO:0000259" key="2">
    <source>
        <dbReference type="Pfam" id="PF25876"/>
    </source>
</evidence>
<name>A0A0B9G957_9GAMM</name>
<protein>
    <submittedName>
        <fullName evidence="3">Acriflavin resistance protein</fullName>
    </submittedName>
</protein>
<dbReference type="PROSITE" id="PS51257">
    <property type="entry name" value="PROKAR_LIPOPROTEIN"/>
    <property type="match status" value="1"/>
</dbReference>
<dbReference type="SUPFAM" id="SSF111369">
    <property type="entry name" value="HlyD-like secretion proteins"/>
    <property type="match status" value="1"/>
</dbReference>
<comment type="similarity">
    <text evidence="1">Belongs to the membrane fusion protein (MFP) (TC 8.A.1) family.</text>
</comment>
<proteinExistence type="inferred from homology"/>
<organism evidence="3 4">
    <name type="scientific">Photobacterium gaetbulicola</name>
    <dbReference type="NCBI Taxonomy" id="1295392"/>
    <lineage>
        <taxon>Bacteria</taxon>
        <taxon>Pseudomonadati</taxon>
        <taxon>Pseudomonadota</taxon>
        <taxon>Gammaproteobacteria</taxon>
        <taxon>Vibrionales</taxon>
        <taxon>Vibrionaceae</taxon>
        <taxon>Photobacterium</taxon>
    </lineage>
</organism>
<dbReference type="Proteomes" id="UP000031278">
    <property type="component" value="Unassembled WGS sequence"/>
</dbReference>
<dbReference type="Gene3D" id="2.40.420.20">
    <property type="match status" value="1"/>
</dbReference>
<dbReference type="InterPro" id="IPR006143">
    <property type="entry name" value="RND_pump_MFP"/>
</dbReference>
<dbReference type="Pfam" id="PF25876">
    <property type="entry name" value="HH_MFP_RND"/>
    <property type="match status" value="1"/>
</dbReference>
<feature type="domain" description="Multidrug resistance protein MdtA-like alpha-helical hairpin" evidence="2">
    <location>
        <begin position="98"/>
        <end position="153"/>
    </location>
</feature>
<dbReference type="RefSeq" id="WP_039457453.1">
    <property type="nucleotide sequence ID" value="NZ_JWLZ01000020.1"/>
</dbReference>
<sequence length="346" mass="38284">MGRVLWAPALLALLVQGCGDKEVTIPEPDSRPVKLEAVSVGSSESYRTFPAVVEAGDKAVLAFRVSGQLDRVNGKPGDIVKRGQVLAHLNTDELSLLLEQAKADYELAFVQYKRDKELLKTKVVSELDFDRSEAELNQAKADLDKAQANLNYASLVAPYDGTLSLSLVENYEYVAAKQPVMHIQSAGLINVTFQLPDQLFARFQHRNDFDREPTVTFDTIPNQTFSAEFKEIDTEADAKTSSYKVTLFMERPEGFNLLPGMAGHVRVAIPQSSSGSIPSRAILTEGDTTFVWRVDEQGIVSKVSVQLDDKRRVVNGLNDGDLIATSGVQELQEGQRVREWIKERGL</sequence>
<dbReference type="PANTHER" id="PTHR30469:SF20">
    <property type="entry name" value="EFFLUX RND TRANSPORTER PERIPLASMIC ADAPTOR SUBUNIT"/>
    <property type="match status" value="1"/>
</dbReference>
<dbReference type="GO" id="GO:1990281">
    <property type="term" value="C:efflux pump complex"/>
    <property type="evidence" value="ECO:0007669"/>
    <property type="project" value="TreeGrafter"/>
</dbReference>
<comment type="caution">
    <text evidence="3">The sequence shown here is derived from an EMBL/GenBank/DDBJ whole genome shotgun (WGS) entry which is preliminary data.</text>
</comment>
<dbReference type="GO" id="GO:0015562">
    <property type="term" value="F:efflux transmembrane transporter activity"/>
    <property type="evidence" value="ECO:0007669"/>
    <property type="project" value="TreeGrafter"/>
</dbReference>
<evidence type="ECO:0000313" key="3">
    <source>
        <dbReference type="EMBL" id="KHT65188.1"/>
    </source>
</evidence>
<dbReference type="InterPro" id="IPR058624">
    <property type="entry name" value="MdtA-like_HH"/>
</dbReference>
<reference evidence="3 4" key="1">
    <citation type="submission" date="2014-12" db="EMBL/GenBank/DDBJ databases">
        <title>Genome sequencing of Photobacterium gaetbulicola AD005a.</title>
        <authorList>
            <person name="Adrian T.G.S."/>
            <person name="Chan K.G."/>
        </authorList>
    </citation>
    <scope>NUCLEOTIDE SEQUENCE [LARGE SCALE GENOMIC DNA]</scope>
    <source>
        <strain evidence="3 4">AD005a</strain>
    </source>
</reference>